<dbReference type="PANTHER" id="PTHR11669">
    <property type="entry name" value="REPLICATION FACTOR C / DNA POLYMERASE III GAMMA-TAU SUBUNIT"/>
    <property type="match status" value="1"/>
</dbReference>
<dbReference type="SUPFAM" id="SSF52540">
    <property type="entry name" value="P-loop containing nucleoside triphosphate hydrolases"/>
    <property type="match status" value="1"/>
</dbReference>
<sequence>MNGNPPEPRLAPHVYGHQAAIRQFEEACAFGRLHHAWLISGPAGVGKATLAFHLARRVLGGSDLNSPVGRRISAGTHGDLLTITRKLDPRKGQLRGGITISDVQPVQTFLHHTATEGGWRVVIVDGLETLNRSAANALLKILEEPPPKAILFLTSSAPGGLLPTLRSRCRSLPLSGLKDEEMKAVLPELPDDVLRRAHGSPGRALFLARGRDSVCAKLVAQAMAGGELDHENWMTISQLAREADSFALLCDLLSEALADQARDAAFAGDLPRAAILAERTARLGQIRVQSERFNLDKAEAIREALALARQGRQD</sequence>
<protein>
    <submittedName>
        <fullName evidence="1">DNA polymerase III subunit delta</fullName>
    </submittedName>
</protein>
<dbReference type="GO" id="GO:0006261">
    <property type="term" value="P:DNA-templated DNA replication"/>
    <property type="evidence" value="ECO:0007669"/>
    <property type="project" value="TreeGrafter"/>
</dbReference>
<dbReference type="AlphaFoldDB" id="A0A1S8GRX1"/>
<dbReference type="InterPro" id="IPR027417">
    <property type="entry name" value="P-loop_NTPase"/>
</dbReference>
<dbReference type="STRING" id="1539051.AL01_02270"/>
<evidence type="ECO:0000313" key="2">
    <source>
        <dbReference type="Proteomes" id="UP000200980"/>
    </source>
</evidence>
<dbReference type="PANTHER" id="PTHR11669:SF8">
    <property type="entry name" value="DNA POLYMERASE III SUBUNIT DELTA"/>
    <property type="match status" value="1"/>
</dbReference>
<dbReference type="Proteomes" id="UP000200980">
    <property type="component" value="Unassembled WGS sequence"/>
</dbReference>
<organism evidence="1 2">
    <name type="scientific">Bombella intestini</name>
    <dbReference type="NCBI Taxonomy" id="1539051"/>
    <lineage>
        <taxon>Bacteria</taxon>
        <taxon>Pseudomonadati</taxon>
        <taxon>Pseudomonadota</taxon>
        <taxon>Alphaproteobacteria</taxon>
        <taxon>Acetobacterales</taxon>
        <taxon>Acetobacteraceae</taxon>
        <taxon>Bombella</taxon>
    </lineage>
</organism>
<reference evidence="1 2" key="1">
    <citation type="journal article" date="2016" name="PLoS ONE">
        <title>Whole-Genome Sequence Analysis of Bombella intestini LMG 28161T, a Novel Acetic Acid Bacterium Isolated from the Crop of a Red-Tailed Bumble Bee, Bombus lapidarius.</title>
        <authorList>
            <person name="Li L."/>
            <person name="Illeghems K."/>
            <person name="Van Kerrebroeck S."/>
            <person name="Borremans W."/>
            <person name="Cleenwerck I."/>
            <person name="Smagghe G."/>
            <person name="De Vuyst L."/>
            <person name="Vandamme P."/>
        </authorList>
    </citation>
    <scope>NUCLEOTIDE SEQUENCE [LARGE SCALE GENOMIC DNA]</scope>
    <source>
        <strain evidence="1 2">R-52487</strain>
    </source>
</reference>
<keyword evidence="2" id="KW-1185">Reference proteome</keyword>
<name>A0A1S8GRX1_9PROT</name>
<dbReference type="GO" id="GO:0009360">
    <property type="term" value="C:DNA polymerase III complex"/>
    <property type="evidence" value="ECO:0007669"/>
    <property type="project" value="TreeGrafter"/>
</dbReference>
<dbReference type="Gene3D" id="3.40.50.300">
    <property type="entry name" value="P-loop containing nucleotide triphosphate hydrolases"/>
    <property type="match status" value="1"/>
</dbReference>
<dbReference type="NCBIfam" id="NF005677">
    <property type="entry name" value="PRK07471.1"/>
    <property type="match status" value="1"/>
</dbReference>
<dbReference type="Pfam" id="PF13177">
    <property type="entry name" value="DNA_pol3_delta2"/>
    <property type="match status" value="1"/>
</dbReference>
<dbReference type="InterPro" id="IPR050238">
    <property type="entry name" value="DNA_Rep/Repair_Clamp_Loader"/>
</dbReference>
<dbReference type="RefSeq" id="WP_077395623.1">
    <property type="nucleotide sequence ID" value="NZ_JATM01000001.1"/>
</dbReference>
<evidence type="ECO:0000313" key="1">
    <source>
        <dbReference type="EMBL" id="OOL19806.1"/>
    </source>
</evidence>
<proteinExistence type="predicted"/>
<comment type="caution">
    <text evidence="1">The sequence shown here is derived from an EMBL/GenBank/DDBJ whole genome shotgun (WGS) entry which is preliminary data.</text>
</comment>
<accession>A0A1S8GRX1</accession>
<gene>
    <name evidence="1" type="ORF">AL01_02270</name>
</gene>
<dbReference type="EMBL" id="JATM01000001">
    <property type="protein sequence ID" value="OOL19806.1"/>
    <property type="molecule type" value="Genomic_DNA"/>
</dbReference>